<dbReference type="EMBL" id="KN442438">
    <property type="protein sequence ID" value="KHG27798.1"/>
    <property type="molecule type" value="Genomic_DNA"/>
</dbReference>
<accession>A0A0B0PMY5</accession>
<evidence type="ECO:0000313" key="2">
    <source>
        <dbReference type="Proteomes" id="UP000032142"/>
    </source>
</evidence>
<reference evidence="2" key="1">
    <citation type="submission" date="2014-09" db="EMBL/GenBank/DDBJ databases">
        <authorList>
            <person name="Mudge J."/>
            <person name="Ramaraj T."/>
            <person name="Lindquist I.E."/>
            <person name="Bharti A.K."/>
            <person name="Sundararajan A."/>
            <person name="Cameron C.T."/>
            <person name="Woodward J.E."/>
            <person name="May G.D."/>
            <person name="Brubaker C."/>
            <person name="Broadhvest J."/>
            <person name="Wilkins T.A."/>
        </authorList>
    </citation>
    <scope>NUCLEOTIDE SEQUENCE</scope>
    <source>
        <strain evidence="2">cv. AKA8401</strain>
    </source>
</reference>
<dbReference type="Proteomes" id="UP000032142">
    <property type="component" value="Unassembled WGS sequence"/>
</dbReference>
<evidence type="ECO:0000313" key="1">
    <source>
        <dbReference type="EMBL" id="KHG27798.1"/>
    </source>
</evidence>
<name>A0A0B0PMY5_GOSAR</name>
<gene>
    <name evidence="1" type="ORF">F383_16050</name>
</gene>
<proteinExistence type="predicted"/>
<sequence length="52" mass="6090">MNISHYSRLNTKSGIYPEPTHLAKLILTQNISLIPYTCHIQKYKSNYTECFD</sequence>
<protein>
    <submittedName>
        <fullName evidence="1">T-lymphocyte activation antigen CD86</fullName>
    </submittedName>
</protein>
<dbReference type="AlphaFoldDB" id="A0A0B0PMY5"/>
<organism evidence="1 2">
    <name type="scientific">Gossypium arboreum</name>
    <name type="common">Tree cotton</name>
    <name type="synonym">Gossypium nanking</name>
    <dbReference type="NCBI Taxonomy" id="29729"/>
    <lineage>
        <taxon>Eukaryota</taxon>
        <taxon>Viridiplantae</taxon>
        <taxon>Streptophyta</taxon>
        <taxon>Embryophyta</taxon>
        <taxon>Tracheophyta</taxon>
        <taxon>Spermatophyta</taxon>
        <taxon>Magnoliopsida</taxon>
        <taxon>eudicotyledons</taxon>
        <taxon>Gunneridae</taxon>
        <taxon>Pentapetalae</taxon>
        <taxon>rosids</taxon>
        <taxon>malvids</taxon>
        <taxon>Malvales</taxon>
        <taxon>Malvaceae</taxon>
        <taxon>Malvoideae</taxon>
        <taxon>Gossypium</taxon>
    </lineage>
</organism>
<keyword evidence="2" id="KW-1185">Reference proteome</keyword>